<protein>
    <recommendedName>
        <fullName evidence="5">CRC domain-containing protein</fullName>
    </recommendedName>
</protein>
<evidence type="ECO:0000256" key="1">
    <source>
        <dbReference type="ARBA" id="ARBA00004123"/>
    </source>
</evidence>
<dbReference type="GO" id="GO:0003700">
    <property type="term" value="F:DNA-binding transcription factor activity"/>
    <property type="evidence" value="ECO:0007669"/>
    <property type="project" value="InterPro"/>
</dbReference>
<dbReference type="PANTHER" id="PTHR46159:SF6">
    <property type="entry name" value="OS12G0605300 PROTEIN"/>
    <property type="match status" value="1"/>
</dbReference>
<feature type="region of interest" description="Disordered" evidence="4">
    <location>
        <begin position="1003"/>
        <end position="1023"/>
    </location>
</feature>
<comment type="caution">
    <text evidence="6">The sequence shown here is derived from an EMBL/GenBank/DDBJ whole genome shotgun (WGS) entry which is preliminary data.</text>
</comment>
<keyword evidence="3" id="KW-0539">Nucleus</keyword>
<dbReference type="PROSITE" id="PS51634">
    <property type="entry name" value="CRC"/>
    <property type="match status" value="1"/>
</dbReference>
<dbReference type="Proteomes" id="UP000813462">
    <property type="component" value="Unassembled WGS sequence"/>
</dbReference>
<feature type="region of interest" description="Disordered" evidence="4">
    <location>
        <begin position="153"/>
        <end position="180"/>
    </location>
</feature>
<sequence length="1023" mass="112335">MEDDLIITSTKKTPIVKFNSMEKVKYGMNFMFLLSFKVVFKEPSYTEIDIVEIGGMLEAVENPRLRLRSELGFHSMESPKTDKIITSAVTTPSNSPQVQESPFSSYVSNLSPIKSVKAAHVAQGFPGLSSPPLVFTSPRINVQREASFLKRSQYPQLSSAEATQNDNRDKKSTDGLVYSEESSSILQRGLITDSKNDFDAKDSLQSEPHSSSGCIDEYLADPGEVDCLNSTYSVSPCLKQINDTSKPSNDLKETILTCDNKSGFRADASTVEEEHLGLLEEAKKDIQGKPTSDAKPNIVDEEENDGTSSECANIKSSLHVDHAIDKQDCQHSQVKDRGCSHQDDCNCTSQPLPESLQIVEAYEDFGENENAGVSNGLVENMLFHGPKANQSQRGIRRRCLQFGEASMYTTGGSNSYPEAASDTSSRLAATNAEIENAEPCRADLKATSGKRKLVKLTDCIAPSLPPPYCGNSSTFCKPSGIGLHLNSIVNAASMGHASTASIKLEDLYMGVQGKKPTSVSSQVIKKTKSFSSSLSNVEKNSAGDEERWFETKALTAASSATTVSPNNLEFEYQVVQDEIEKPNFQKADSFEEYDQPSPTKKRKKTSATESDGCKRCNCKKTKCLKLPEYEDTVLETRQQIESRNPLAFAPKIVQRVTEFPPNNAEDGSRMTPSSARHKRGCNCKKSMCLKKYCECYQANVGCSTGCRCDGCKNVYGRKEEYIAVEHGLAKEMVSNAASKENLEDAFDGKLEMVSIKRNPIHAELHDVHDLTPLTPTFQYSDHGKNVPKSRFLSKRSPESDLSILSSYEKSSRSSTRNLEDNDILSGRDKDLLNLDSYDWQADYNIGTMDPNTPRCDTGPNVCHLTAPSDTSSTAMASCRARDWTNVSKVQRCPGSDSLSSGSSLRWRNSPVTPVTRIVGTKSLQGLESGREIHDILQDDTPEILKDSSTPIKSVKASSPNKKRVSPPHVHIRELGSSSSGALRSGRKFILKAVPSFPPLTPCIDSKGSTIQETRNLQDNNSNK</sequence>
<dbReference type="AlphaFoldDB" id="A0A978V9W0"/>
<feature type="compositionally biased region" description="Polar residues" evidence="4">
    <location>
        <begin position="946"/>
        <end position="959"/>
    </location>
</feature>
<evidence type="ECO:0000259" key="5">
    <source>
        <dbReference type="PROSITE" id="PS51634"/>
    </source>
</evidence>
<evidence type="ECO:0000256" key="2">
    <source>
        <dbReference type="ARBA" id="ARBA00007267"/>
    </source>
</evidence>
<feature type="compositionally biased region" description="Polar residues" evidence="4">
    <location>
        <begin position="153"/>
        <end position="165"/>
    </location>
</feature>
<feature type="region of interest" description="Disordered" evidence="4">
    <location>
        <begin position="937"/>
        <end position="980"/>
    </location>
</feature>
<evidence type="ECO:0000256" key="3">
    <source>
        <dbReference type="ARBA" id="ARBA00023242"/>
    </source>
</evidence>
<name>A0A978V9W0_ZIZJJ</name>
<comment type="similarity">
    <text evidence="2">Belongs to the lin-54 family.</text>
</comment>
<dbReference type="PANTHER" id="PTHR46159">
    <property type="entry name" value="PROTEIN TESMIN/TSO1-LIKE CXC 2"/>
    <property type="match status" value="1"/>
</dbReference>
<accession>A0A978V9W0</accession>
<feature type="compositionally biased region" description="Polar residues" evidence="4">
    <location>
        <begin position="1006"/>
        <end position="1023"/>
    </location>
</feature>
<dbReference type="InterPro" id="IPR044522">
    <property type="entry name" value="TSO1-like"/>
</dbReference>
<evidence type="ECO:0000313" key="6">
    <source>
        <dbReference type="EMBL" id="KAH7524695.1"/>
    </source>
</evidence>
<feature type="region of interest" description="Disordered" evidence="4">
    <location>
        <begin position="287"/>
        <end position="309"/>
    </location>
</feature>
<feature type="region of interest" description="Disordered" evidence="4">
    <location>
        <begin position="583"/>
        <end position="611"/>
    </location>
</feature>
<organism evidence="6 7">
    <name type="scientific">Ziziphus jujuba var. spinosa</name>
    <dbReference type="NCBI Taxonomy" id="714518"/>
    <lineage>
        <taxon>Eukaryota</taxon>
        <taxon>Viridiplantae</taxon>
        <taxon>Streptophyta</taxon>
        <taxon>Embryophyta</taxon>
        <taxon>Tracheophyta</taxon>
        <taxon>Spermatophyta</taxon>
        <taxon>Magnoliopsida</taxon>
        <taxon>eudicotyledons</taxon>
        <taxon>Gunneridae</taxon>
        <taxon>Pentapetalae</taxon>
        <taxon>rosids</taxon>
        <taxon>fabids</taxon>
        <taxon>Rosales</taxon>
        <taxon>Rhamnaceae</taxon>
        <taxon>Paliureae</taxon>
        <taxon>Ziziphus</taxon>
    </lineage>
</organism>
<dbReference type="InterPro" id="IPR005172">
    <property type="entry name" value="CRC"/>
</dbReference>
<comment type="subcellular location">
    <subcellularLocation>
        <location evidence="1">Nucleus</location>
    </subcellularLocation>
</comment>
<feature type="domain" description="CRC" evidence="5">
    <location>
        <begin position="593"/>
        <end position="716"/>
    </location>
</feature>
<proteinExistence type="inferred from homology"/>
<gene>
    <name evidence="6" type="ORF">FEM48_Zijuj06G0146900</name>
</gene>
<evidence type="ECO:0000313" key="7">
    <source>
        <dbReference type="Proteomes" id="UP000813462"/>
    </source>
</evidence>
<dbReference type="GO" id="GO:0005634">
    <property type="term" value="C:nucleus"/>
    <property type="evidence" value="ECO:0007669"/>
    <property type="project" value="UniProtKB-SubCell"/>
</dbReference>
<evidence type="ECO:0000256" key="4">
    <source>
        <dbReference type="SAM" id="MobiDB-lite"/>
    </source>
</evidence>
<dbReference type="Pfam" id="PF03638">
    <property type="entry name" value="TCR"/>
    <property type="match status" value="1"/>
</dbReference>
<dbReference type="EMBL" id="JAEACU010000006">
    <property type="protein sequence ID" value="KAH7524695.1"/>
    <property type="molecule type" value="Genomic_DNA"/>
</dbReference>
<dbReference type="InterPro" id="IPR033467">
    <property type="entry name" value="Tesmin/TSO1-like_CXC"/>
</dbReference>
<dbReference type="SMART" id="SM01114">
    <property type="entry name" value="CXC"/>
    <property type="match status" value="1"/>
</dbReference>
<reference evidence="6" key="1">
    <citation type="journal article" date="2021" name="Front. Plant Sci.">
        <title>Chromosome-Scale Genome Assembly for Chinese Sour Jujube and Insights Into Its Genome Evolution and Domestication Signature.</title>
        <authorList>
            <person name="Shen L.-Y."/>
            <person name="Luo H."/>
            <person name="Wang X.-L."/>
            <person name="Wang X.-M."/>
            <person name="Qiu X.-J."/>
            <person name="Liu H."/>
            <person name="Zhou S.-S."/>
            <person name="Jia K.-H."/>
            <person name="Nie S."/>
            <person name="Bao Y.-T."/>
            <person name="Zhang R.-G."/>
            <person name="Yun Q.-Z."/>
            <person name="Chai Y.-H."/>
            <person name="Lu J.-Y."/>
            <person name="Li Y."/>
            <person name="Zhao S.-W."/>
            <person name="Mao J.-F."/>
            <person name="Jia S.-G."/>
            <person name="Mao Y.-M."/>
        </authorList>
    </citation>
    <scope>NUCLEOTIDE SEQUENCE</scope>
    <source>
        <strain evidence="6">AT0</strain>
        <tissue evidence="6">Leaf</tissue>
    </source>
</reference>